<evidence type="ECO:0000313" key="5">
    <source>
        <dbReference type="EMBL" id="RBP21732.1"/>
    </source>
</evidence>
<feature type="domain" description="AAA+ ATPase" evidence="4">
    <location>
        <begin position="464"/>
        <end position="719"/>
    </location>
</feature>
<dbReference type="EMBL" id="QNRO01000030">
    <property type="protein sequence ID" value="RBP21732.1"/>
    <property type="molecule type" value="Genomic_DNA"/>
</dbReference>
<dbReference type="PANTHER" id="PTHR30121">
    <property type="entry name" value="UNCHARACTERIZED PROTEIN YJGR-RELATED"/>
    <property type="match status" value="1"/>
</dbReference>
<keyword evidence="3" id="KW-0067">ATP-binding</keyword>
<dbReference type="InterPro" id="IPR003593">
    <property type="entry name" value="AAA+_ATPase"/>
</dbReference>
<name>A0A366G4A2_9GAMM</name>
<dbReference type="SUPFAM" id="SSF52540">
    <property type="entry name" value="P-loop containing nucleoside triphosphate hydrolases"/>
    <property type="match status" value="1"/>
</dbReference>
<dbReference type="InterPro" id="IPR027417">
    <property type="entry name" value="P-loop_NTPase"/>
</dbReference>
<dbReference type="Gene3D" id="3.40.50.300">
    <property type="entry name" value="P-loop containing nucleotide triphosphate hydrolases"/>
    <property type="match status" value="1"/>
</dbReference>
<dbReference type="Proteomes" id="UP000252995">
    <property type="component" value="Unassembled WGS sequence"/>
</dbReference>
<dbReference type="InterPro" id="IPR051162">
    <property type="entry name" value="T4SS_component"/>
</dbReference>
<protein>
    <submittedName>
        <fullName evidence="5">Type IV secretion system protein VirB4</fullName>
    </submittedName>
</protein>
<comment type="similarity">
    <text evidence="1">Belongs to the TrbE/VirB4 family.</text>
</comment>
<proteinExistence type="inferred from homology"/>
<accession>A0A366G4A2</accession>
<keyword evidence="2" id="KW-0547">Nucleotide-binding</keyword>
<dbReference type="Pfam" id="PF03135">
    <property type="entry name" value="CagE_TrbE_VirB"/>
    <property type="match status" value="1"/>
</dbReference>
<dbReference type="AlphaFoldDB" id="A0A366G4A2"/>
<comment type="caution">
    <text evidence="5">The sequence shown here is derived from an EMBL/GenBank/DDBJ whole genome shotgun (WGS) entry which is preliminary data.</text>
</comment>
<gene>
    <name evidence="5" type="ORF">DET50_13023</name>
</gene>
<evidence type="ECO:0000313" key="6">
    <source>
        <dbReference type="Proteomes" id="UP000252995"/>
    </source>
</evidence>
<reference evidence="5 6" key="1">
    <citation type="submission" date="2018-06" db="EMBL/GenBank/DDBJ databases">
        <title>Freshwater and sediment microbial communities from various areas in North America, analyzing microbe dynamics in response to fracking.</title>
        <authorList>
            <person name="Lamendella R."/>
        </authorList>
    </citation>
    <scope>NUCLEOTIDE SEQUENCE [LARGE SCALE GENOMIC DNA]</scope>
    <source>
        <strain evidence="5 6">114J</strain>
    </source>
</reference>
<dbReference type="GO" id="GO:0005524">
    <property type="term" value="F:ATP binding"/>
    <property type="evidence" value="ECO:0007669"/>
    <property type="project" value="UniProtKB-KW"/>
</dbReference>
<organism evidence="5 6">
    <name type="scientific">Marinobacter pelagius</name>
    <dbReference type="NCBI Taxonomy" id="379482"/>
    <lineage>
        <taxon>Bacteria</taxon>
        <taxon>Pseudomonadati</taxon>
        <taxon>Pseudomonadota</taxon>
        <taxon>Gammaproteobacteria</taxon>
        <taxon>Pseudomonadales</taxon>
        <taxon>Marinobacteraceae</taxon>
        <taxon>Marinobacter</taxon>
    </lineage>
</organism>
<evidence type="ECO:0000256" key="3">
    <source>
        <dbReference type="ARBA" id="ARBA00022840"/>
    </source>
</evidence>
<dbReference type="SMART" id="SM00382">
    <property type="entry name" value="AAA"/>
    <property type="match status" value="1"/>
</dbReference>
<dbReference type="OrthoDB" id="9816422at2"/>
<sequence length="824" mass="91951">MHALKEHRSPAKALPDLLNWAAVIDDGVVLNKDGSLMAGFFYRGQDLATVTAAERNRVSAVVNSALSKLGSEWMLHQDAVRVEAREYPHPDESAFPDPITALIDQERRLQFNQEGAHYESIYAMVVTYLPAKLTQSKVADLMFEETGNNAKKNGSKAAGERALRQFKSALLEIEDRLSSVVDLNRMQGVPYVDESGREHVNDQLLQYLHYSLTGDPHPINLPPCPMYLDAVIGGHEFWSGIVPRLDDKLIQVVAIDGFPQESYPGILSALDQVPVQYRWSTRFIFQDPVDAQAGLRAYRRKWQQKVRGFWDQVFHSQQTAKGSVDQDAAQMVAEAESALAEASSGLVTYGYYTSVVVLLDDDRERLEQSARQIKRLVNNLGFNARVETVNTVEAWLGSLPGHSAPNLRRPMLHTMHLADMLPLSSVWAGRDRAPCPFYPAGSPPLMHAATDGSTPFRLNLHIGDLGHTLMLGPTGSGKSTALALVAAQFRRYKDATVFAFDKGNSLEPLTRAVGGQHFNVAGDADESELCFAPLSLIDQPGELGWAEDWVATLLELQGLKLKPTQRNELHRALVAVKEKGEGERHLTNLQIELQDKDMKDALEEYTISGALGQLLDAEEDGLAVGTWSCFEIEQLMHRQDRVRLPVLLYLFHVIERRMKGQPCLLILDEAWLMLGNEVFRAKIREWLKVLRKANCAVLLATQSLSDAANSGILDVLAESCPTKIFLANKEASSEENIPLYKLLGCNDAEIRTITDMIPKRQYFVRGEGRRRIEMAIGPVALSFVGASGKEDIARVRALEAEHGDKWPYYWLEERGVNYEYLETA</sequence>
<dbReference type="InterPro" id="IPR018145">
    <property type="entry name" value="CagE_TrbE_VirB_cntrl_dom"/>
</dbReference>
<evidence type="ECO:0000256" key="2">
    <source>
        <dbReference type="ARBA" id="ARBA00022741"/>
    </source>
</evidence>
<evidence type="ECO:0000259" key="4">
    <source>
        <dbReference type="SMART" id="SM00382"/>
    </source>
</evidence>
<dbReference type="PANTHER" id="PTHR30121:SF12">
    <property type="entry name" value="TYPE IV SECRETION SYSTEM PROTEIN CAGE"/>
    <property type="match status" value="1"/>
</dbReference>
<dbReference type="CDD" id="cd01127">
    <property type="entry name" value="TrwB_TraG_TraD_VirD4"/>
    <property type="match status" value="1"/>
</dbReference>
<dbReference type="NCBIfam" id="NF010404">
    <property type="entry name" value="PRK13830.1"/>
    <property type="match status" value="1"/>
</dbReference>
<evidence type="ECO:0000256" key="1">
    <source>
        <dbReference type="ARBA" id="ARBA00006512"/>
    </source>
</evidence>